<dbReference type="GO" id="GO:0005737">
    <property type="term" value="C:cytoplasm"/>
    <property type="evidence" value="ECO:0007669"/>
    <property type="project" value="UniProtKB-SubCell"/>
</dbReference>
<evidence type="ECO:0000256" key="2">
    <source>
        <dbReference type="ARBA" id="ARBA00006100"/>
    </source>
</evidence>
<dbReference type="CDD" id="cd01335">
    <property type="entry name" value="Radical_SAM"/>
    <property type="match status" value="1"/>
</dbReference>
<gene>
    <name evidence="12" type="ORF">THII_3708</name>
</gene>
<keyword evidence="4 10" id="KW-0349">Heme</keyword>
<dbReference type="SFLD" id="SFLDF00288">
    <property type="entry name" value="HemN-like__clustered_with_nucl"/>
    <property type="match status" value="1"/>
</dbReference>
<dbReference type="InterPro" id="IPR007197">
    <property type="entry name" value="rSAM"/>
</dbReference>
<dbReference type="InterPro" id="IPR006638">
    <property type="entry name" value="Elp3/MiaA/NifB-like_rSAM"/>
</dbReference>
<comment type="subcellular location">
    <subcellularLocation>
        <location evidence="10">Cytoplasm</location>
    </subcellularLocation>
</comment>
<dbReference type="Proteomes" id="UP000031623">
    <property type="component" value="Chromosome"/>
</dbReference>
<dbReference type="InterPro" id="IPR013785">
    <property type="entry name" value="Aldolase_TIM"/>
</dbReference>
<evidence type="ECO:0000256" key="1">
    <source>
        <dbReference type="ARBA" id="ARBA00001966"/>
    </source>
</evidence>
<keyword evidence="13" id="KW-1185">Reference proteome</keyword>
<comment type="function">
    <text evidence="10">Probably acts as a heme chaperone, transferring heme to an unknown acceptor. Binds one molecule of heme per monomer, possibly covalently. Binds 1 [4Fe-4S] cluster. The cluster is coordinated with 3 cysteines and an exchangeable S-adenosyl-L-methionine.</text>
</comment>
<organism evidence="12 13">
    <name type="scientific">Thioploca ingrica</name>
    <dbReference type="NCBI Taxonomy" id="40754"/>
    <lineage>
        <taxon>Bacteria</taxon>
        <taxon>Pseudomonadati</taxon>
        <taxon>Pseudomonadota</taxon>
        <taxon>Gammaproteobacteria</taxon>
        <taxon>Thiotrichales</taxon>
        <taxon>Thiotrichaceae</taxon>
        <taxon>Thioploca</taxon>
    </lineage>
</organism>
<evidence type="ECO:0000256" key="7">
    <source>
        <dbReference type="ARBA" id="ARBA00023004"/>
    </source>
</evidence>
<dbReference type="InterPro" id="IPR034505">
    <property type="entry name" value="Coproporphyrinogen-III_oxidase"/>
</dbReference>
<dbReference type="KEGG" id="tig:THII_3708"/>
<name>A0A090AQQ3_9GAMM</name>
<accession>A0A090AQQ3</accession>
<protein>
    <recommendedName>
        <fullName evidence="3 10">Heme chaperone HemW</fullName>
    </recommendedName>
</protein>
<sequence length="409" mass="45782">MPVREATGCASSRLRGFMFHFITLPPLSLYIHVPWCVRKCLYCDFNSHAIHSTLPEKDYIAALLADLDQDLSWIESRTIGSIFIGGGTPSVLSPEAIAHLLAGVRKRLILSDSVEVTLEANPGTVEQLRLQEFQQAGINRLSLGIQSFNELALASLGRIHGRQSAIAAIEATQRAGLTNFNLDILFGLPQQTVEMALQDLQMALSFQPPHLSWYQLTIEPHTWFYHHPPPLPDEDELWAIQTAGQNYLAEQGYIHYEISAYAQPHWQCQHNLNYWQFGDYLGIGAGAHGKITQLTQGTITRLLKQSHPETYLHTAHMPQVVANRTVLTAAEASLEFVMNALRLSTGFTSREFRLNTGLSLSYIDPAIQQACERGWLTLSADTDEAMRIRATEQGWCFLNDLLSLFVPES</sequence>
<keyword evidence="10" id="KW-0004">4Fe-4S</keyword>
<evidence type="ECO:0000256" key="8">
    <source>
        <dbReference type="ARBA" id="ARBA00023014"/>
    </source>
</evidence>
<dbReference type="Pfam" id="PF06969">
    <property type="entry name" value="HemN_C"/>
    <property type="match status" value="1"/>
</dbReference>
<dbReference type="SMART" id="SM00729">
    <property type="entry name" value="Elp3"/>
    <property type="match status" value="1"/>
</dbReference>
<dbReference type="InterPro" id="IPR004559">
    <property type="entry name" value="HemW-like"/>
</dbReference>
<evidence type="ECO:0000256" key="6">
    <source>
        <dbReference type="ARBA" id="ARBA00022723"/>
    </source>
</evidence>
<keyword evidence="5 10" id="KW-0949">S-adenosyl-L-methionine</keyword>
<dbReference type="SFLD" id="SFLDG01065">
    <property type="entry name" value="anaerobic_coproporphyrinogen-I"/>
    <property type="match status" value="1"/>
</dbReference>
<dbReference type="SUPFAM" id="SSF102114">
    <property type="entry name" value="Radical SAM enzymes"/>
    <property type="match status" value="1"/>
</dbReference>
<dbReference type="HOGENOM" id="CLU_027579_2_1_6"/>
<evidence type="ECO:0000256" key="4">
    <source>
        <dbReference type="ARBA" id="ARBA00022617"/>
    </source>
</evidence>
<reference evidence="12 13" key="1">
    <citation type="journal article" date="2014" name="ISME J.">
        <title>Ecophysiology of Thioploca ingrica as revealed by the complete genome sequence supplemented with proteomic evidence.</title>
        <authorList>
            <person name="Kojima H."/>
            <person name="Ogura Y."/>
            <person name="Yamamoto N."/>
            <person name="Togashi T."/>
            <person name="Mori H."/>
            <person name="Watanabe T."/>
            <person name="Nemoto F."/>
            <person name="Kurokawa K."/>
            <person name="Hayashi T."/>
            <person name="Fukui M."/>
        </authorList>
    </citation>
    <scope>NUCLEOTIDE SEQUENCE [LARGE SCALE GENOMIC DNA]</scope>
</reference>
<dbReference type="InterPro" id="IPR058240">
    <property type="entry name" value="rSAM_sf"/>
</dbReference>
<keyword evidence="7 10" id="KW-0408">Iron</keyword>
<dbReference type="PANTHER" id="PTHR13932:SF5">
    <property type="entry name" value="RADICAL S-ADENOSYL METHIONINE DOMAIN-CONTAINING PROTEIN 1, MITOCHONDRIAL"/>
    <property type="match status" value="1"/>
</dbReference>
<dbReference type="GO" id="GO:0006779">
    <property type="term" value="P:porphyrin-containing compound biosynthetic process"/>
    <property type="evidence" value="ECO:0007669"/>
    <property type="project" value="InterPro"/>
</dbReference>
<dbReference type="AlphaFoldDB" id="A0A090AQQ3"/>
<dbReference type="GO" id="GO:0004109">
    <property type="term" value="F:coproporphyrinogen oxidase activity"/>
    <property type="evidence" value="ECO:0007669"/>
    <property type="project" value="InterPro"/>
</dbReference>
<keyword evidence="9 10" id="KW-0143">Chaperone</keyword>
<dbReference type="GO" id="GO:0046872">
    <property type="term" value="F:metal ion binding"/>
    <property type="evidence" value="ECO:0007669"/>
    <property type="project" value="UniProtKB-UniRule"/>
</dbReference>
<comment type="cofactor">
    <cofactor evidence="1">
        <name>[4Fe-4S] cluster</name>
        <dbReference type="ChEBI" id="CHEBI:49883"/>
    </cofactor>
</comment>
<evidence type="ECO:0000256" key="10">
    <source>
        <dbReference type="RuleBase" id="RU364116"/>
    </source>
</evidence>
<comment type="similarity">
    <text evidence="2">Belongs to the anaerobic coproporphyrinogen-III oxidase family. HemW subfamily.</text>
</comment>
<evidence type="ECO:0000256" key="5">
    <source>
        <dbReference type="ARBA" id="ARBA00022691"/>
    </source>
</evidence>
<proteinExistence type="inferred from homology"/>
<feature type="domain" description="Radical SAM core" evidence="11">
    <location>
        <begin position="21"/>
        <end position="257"/>
    </location>
</feature>
<dbReference type="SFLD" id="SFLDS00029">
    <property type="entry name" value="Radical_SAM"/>
    <property type="match status" value="1"/>
</dbReference>
<evidence type="ECO:0000256" key="3">
    <source>
        <dbReference type="ARBA" id="ARBA00017228"/>
    </source>
</evidence>
<dbReference type="Pfam" id="PF04055">
    <property type="entry name" value="Radical_SAM"/>
    <property type="match status" value="1"/>
</dbReference>
<dbReference type="STRING" id="40754.THII_3708"/>
<dbReference type="InterPro" id="IPR010723">
    <property type="entry name" value="HemN_C"/>
</dbReference>
<keyword evidence="6 10" id="KW-0479">Metal-binding</keyword>
<dbReference type="PROSITE" id="PS51918">
    <property type="entry name" value="RADICAL_SAM"/>
    <property type="match status" value="1"/>
</dbReference>
<dbReference type="GO" id="GO:0051539">
    <property type="term" value="F:4 iron, 4 sulfur cluster binding"/>
    <property type="evidence" value="ECO:0007669"/>
    <property type="project" value="UniProtKB-UniRule"/>
</dbReference>
<dbReference type="SFLD" id="SFLDF00562">
    <property type="entry name" value="HemN-like__clustered_with_heat"/>
    <property type="match status" value="1"/>
</dbReference>
<evidence type="ECO:0000313" key="12">
    <source>
        <dbReference type="EMBL" id="BAP58005.1"/>
    </source>
</evidence>
<evidence type="ECO:0000259" key="11">
    <source>
        <dbReference type="PROSITE" id="PS51918"/>
    </source>
</evidence>
<keyword evidence="8 10" id="KW-0411">Iron-sulfur</keyword>
<dbReference type="PANTHER" id="PTHR13932">
    <property type="entry name" value="COPROPORPHYRINIGEN III OXIDASE"/>
    <property type="match status" value="1"/>
</dbReference>
<dbReference type="NCBIfam" id="TIGR00539">
    <property type="entry name" value="hemN_rel"/>
    <property type="match status" value="1"/>
</dbReference>
<evidence type="ECO:0000256" key="9">
    <source>
        <dbReference type="ARBA" id="ARBA00023186"/>
    </source>
</evidence>
<keyword evidence="10" id="KW-0963">Cytoplasm</keyword>
<dbReference type="Gene3D" id="3.20.20.70">
    <property type="entry name" value="Aldolase class I"/>
    <property type="match status" value="1"/>
</dbReference>
<dbReference type="EMBL" id="AP014633">
    <property type="protein sequence ID" value="BAP58005.1"/>
    <property type="molecule type" value="Genomic_DNA"/>
</dbReference>
<evidence type="ECO:0000313" key="13">
    <source>
        <dbReference type="Proteomes" id="UP000031623"/>
    </source>
</evidence>